<gene>
    <name evidence="1" type="ORF">AVDCRST_MAG68-3368</name>
</gene>
<dbReference type="EMBL" id="CADCTW010000133">
    <property type="protein sequence ID" value="CAA9336047.1"/>
    <property type="molecule type" value="Genomic_DNA"/>
</dbReference>
<evidence type="ECO:0000313" key="1">
    <source>
        <dbReference type="EMBL" id="CAA9336047.1"/>
    </source>
</evidence>
<name>A0A6J4LN01_9BACT</name>
<protein>
    <submittedName>
        <fullName evidence="1">Uncharacterized protein</fullName>
    </submittedName>
</protein>
<reference evidence="1" key="1">
    <citation type="submission" date="2020-02" db="EMBL/GenBank/DDBJ databases">
        <authorList>
            <person name="Meier V. D."/>
        </authorList>
    </citation>
    <scope>NUCLEOTIDE SEQUENCE</scope>
    <source>
        <strain evidence="1">AVDCRST_MAG68</strain>
    </source>
</reference>
<organism evidence="1">
    <name type="scientific">uncultured Gemmatimonadota bacterium</name>
    <dbReference type="NCBI Taxonomy" id="203437"/>
    <lineage>
        <taxon>Bacteria</taxon>
        <taxon>Pseudomonadati</taxon>
        <taxon>Gemmatimonadota</taxon>
        <taxon>environmental samples</taxon>
    </lineage>
</organism>
<sequence length="293" mass="33638">MPEAFHEVEQRMRDEFQRTRSLNALHWLDRYPEHEDAIEDLLDEFADTVIAEPTTRQREALQRGAERALDEYRAVATADGAERRVGERVLRRRQPRAAPRKTAEWRAKRSVVFAWVAAQLYPADPILDRVKVQKALYLLEAALKLGLFVSFRMHRKGPFDPQLKHLDAEPNGKREGWIVVDDRFITPGPNSAAAVAMARPILQDAGLAEDLMGVLSPYTGWELAVWATVLSLSRRLMKRDEPVSVGSILEEVGRIEQWKDKAQWREFTDERVGEALQHLERLGMVPSEKIAWD</sequence>
<proteinExistence type="predicted"/>
<dbReference type="AlphaFoldDB" id="A0A6J4LN01"/>
<accession>A0A6J4LN01</accession>